<evidence type="ECO:0000256" key="1">
    <source>
        <dbReference type="ARBA" id="ARBA00010641"/>
    </source>
</evidence>
<reference evidence="7 8" key="1">
    <citation type="submission" date="2009-07" db="EMBL/GenBank/DDBJ databases">
        <authorList>
            <person name="Madupu R."/>
            <person name="Sebastian Y."/>
            <person name="Durkin A.S."/>
            <person name="Torralba M."/>
            <person name="Methe B."/>
            <person name="Sutton G.G."/>
            <person name="Strausberg R.L."/>
            <person name="Nelson K.E."/>
        </authorList>
    </citation>
    <scope>NUCLEOTIDE SEQUENCE [LARGE SCALE GENOMIC DNA]</scope>
    <source>
        <strain evidence="7 8">ATCC 35580</strain>
    </source>
</reference>
<dbReference type="SUPFAM" id="SSF88659">
    <property type="entry name" value="Sigma3 and sigma4 domains of RNA polymerase sigma factors"/>
    <property type="match status" value="1"/>
</dbReference>
<dbReference type="EMBL" id="ACYH01000054">
    <property type="protein sequence ID" value="EEV19496.1"/>
    <property type="molecule type" value="Genomic_DNA"/>
</dbReference>
<protein>
    <submittedName>
        <fullName evidence="7">Sigma-70 region 2</fullName>
    </submittedName>
</protein>
<dbReference type="GO" id="GO:0016987">
    <property type="term" value="F:sigma factor activity"/>
    <property type="evidence" value="ECO:0007669"/>
    <property type="project" value="UniProtKB-KW"/>
</dbReference>
<comment type="similarity">
    <text evidence="1">Belongs to the sigma-70 factor family. ECF subfamily.</text>
</comment>
<dbReference type="PANTHER" id="PTHR43133:SF51">
    <property type="entry name" value="RNA POLYMERASE SIGMA FACTOR"/>
    <property type="match status" value="1"/>
</dbReference>
<comment type="caution">
    <text evidence="7">The sequence shown here is derived from an EMBL/GenBank/DDBJ whole genome shotgun (WGS) entry which is preliminary data.</text>
</comment>
<evidence type="ECO:0000256" key="3">
    <source>
        <dbReference type="ARBA" id="ARBA00023082"/>
    </source>
</evidence>
<organism evidence="7 8">
    <name type="scientific">Treponema vincentii ATCC 35580</name>
    <dbReference type="NCBI Taxonomy" id="596324"/>
    <lineage>
        <taxon>Bacteria</taxon>
        <taxon>Pseudomonadati</taxon>
        <taxon>Spirochaetota</taxon>
        <taxon>Spirochaetia</taxon>
        <taxon>Spirochaetales</taxon>
        <taxon>Treponemataceae</taxon>
        <taxon>Treponema</taxon>
    </lineage>
</organism>
<feature type="domain" description="RNA polymerase sigma factor 70 region 4 type 2" evidence="6">
    <location>
        <begin position="138"/>
        <end position="188"/>
    </location>
</feature>
<feature type="domain" description="RNA polymerase sigma-70 region 2" evidence="5">
    <location>
        <begin position="43"/>
        <end position="109"/>
    </location>
</feature>
<dbReference type="InterPro" id="IPR013324">
    <property type="entry name" value="RNA_pol_sigma_r3/r4-like"/>
</dbReference>
<keyword evidence="3" id="KW-0731">Sigma factor</keyword>
<evidence type="ECO:0000313" key="8">
    <source>
        <dbReference type="Proteomes" id="UP000004509"/>
    </source>
</evidence>
<proteinExistence type="inferred from homology"/>
<dbReference type="Gene3D" id="1.10.1740.10">
    <property type="match status" value="1"/>
</dbReference>
<evidence type="ECO:0000259" key="6">
    <source>
        <dbReference type="Pfam" id="PF08281"/>
    </source>
</evidence>
<dbReference type="InterPro" id="IPR014284">
    <property type="entry name" value="RNA_pol_sigma-70_dom"/>
</dbReference>
<dbReference type="SUPFAM" id="SSF88946">
    <property type="entry name" value="Sigma2 domain of RNA polymerase sigma factors"/>
    <property type="match status" value="1"/>
</dbReference>
<evidence type="ECO:0000313" key="7">
    <source>
        <dbReference type="EMBL" id="EEV19496.1"/>
    </source>
</evidence>
<dbReference type="GO" id="GO:0006352">
    <property type="term" value="P:DNA-templated transcription initiation"/>
    <property type="evidence" value="ECO:0007669"/>
    <property type="project" value="InterPro"/>
</dbReference>
<dbReference type="InterPro" id="IPR039425">
    <property type="entry name" value="RNA_pol_sigma-70-like"/>
</dbReference>
<keyword evidence="2" id="KW-0805">Transcription regulation</keyword>
<evidence type="ECO:0000256" key="2">
    <source>
        <dbReference type="ARBA" id="ARBA00023015"/>
    </source>
</evidence>
<dbReference type="Gene3D" id="1.10.10.10">
    <property type="entry name" value="Winged helix-like DNA-binding domain superfamily/Winged helix DNA-binding domain"/>
    <property type="match status" value="1"/>
</dbReference>
<dbReference type="PANTHER" id="PTHR43133">
    <property type="entry name" value="RNA POLYMERASE ECF-TYPE SIGMA FACTO"/>
    <property type="match status" value="1"/>
</dbReference>
<dbReference type="InterPro" id="IPR013249">
    <property type="entry name" value="RNA_pol_sigma70_r4_t2"/>
</dbReference>
<sequence>MTMNDDYTGVHNHKTEGLNQALRDYEVCKAVLNGNTQAFAILAAQYQKRVYMLGLSFFDNTDDCEDFVQDVMLKAYSALGTFRAEAPFATWLMRIAYNTALNSVKKRNRYSSLADGTEIEYRGDNPEEKHLNECIVLSVREAVNSLPDNYRICIDLYFFYDMSYTDIAAVTELPLNTIKSHIFRAKKILREYLKEDRTVFEYTHRRPSLSYPAVVQQHH</sequence>
<dbReference type="Pfam" id="PF04542">
    <property type="entry name" value="Sigma70_r2"/>
    <property type="match status" value="1"/>
</dbReference>
<dbReference type="InterPro" id="IPR007627">
    <property type="entry name" value="RNA_pol_sigma70_r2"/>
</dbReference>
<dbReference type="AlphaFoldDB" id="C8PSN5"/>
<dbReference type="InterPro" id="IPR036388">
    <property type="entry name" value="WH-like_DNA-bd_sf"/>
</dbReference>
<gene>
    <name evidence="7" type="ORF">TREVI0001_2425</name>
</gene>
<dbReference type="CDD" id="cd06171">
    <property type="entry name" value="Sigma70_r4"/>
    <property type="match status" value="1"/>
</dbReference>
<dbReference type="InterPro" id="IPR013325">
    <property type="entry name" value="RNA_pol_sigma_r2"/>
</dbReference>
<evidence type="ECO:0000259" key="5">
    <source>
        <dbReference type="Pfam" id="PF04542"/>
    </source>
</evidence>
<dbReference type="GO" id="GO:0003677">
    <property type="term" value="F:DNA binding"/>
    <property type="evidence" value="ECO:0007669"/>
    <property type="project" value="InterPro"/>
</dbReference>
<accession>C8PSN5</accession>
<dbReference type="eggNOG" id="COG1595">
    <property type="taxonomic scope" value="Bacteria"/>
</dbReference>
<evidence type="ECO:0000256" key="4">
    <source>
        <dbReference type="ARBA" id="ARBA00023163"/>
    </source>
</evidence>
<name>C8PSN5_9SPIR</name>
<dbReference type="Proteomes" id="UP000004509">
    <property type="component" value="Unassembled WGS sequence"/>
</dbReference>
<dbReference type="NCBIfam" id="TIGR02937">
    <property type="entry name" value="sigma70-ECF"/>
    <property type="match status" value="1"/>
</dbReference>
<dbReference type="STRING" id="596324.TREVI0001_2425"/>
<dbReference type="Pfam" id="PF08281">
    <property type="entry name" value="Sigma70_r4_2"/>
    <property type="match status" value="1"/>
</dbReference>
<keyword evidence="4" id="KW-0804">Transcription</keyword>